<feature type="binding site" evidence="14">
    <location>
        <begin position="6"/>
        <end position="9"/>
    </location>
    <ligand>
        <name>ATP</name>
        <dbReference type="ChEBI" id="CHEBI:30616"/>
    </ligand>
</feature>
<evidence type="ECO:0000256" key="9">
    <source>
        <dbReference type="ARBA" id="ARBA00022777"/>
    </source>
</evidence>
<comment type="similarity">
    <text evidence="5 15">Belongs to the aspartokinase family.</text>
</comment>
<dbReference type="FunFam" id="3.40.1160.10:FF:000002">
    <property type="entry name" value="Aspartokinase"/>
    <property type="match status" value="1"/>
</dbReference>
<dbReference type="GO" id="GO:0004072">
    <property type="term" value="F:aspartate kinase activity"/>
    <property type="evidence" value="ECO:0007669"/>
    <property type="project" value="UniProtKB-EC"/>
</dbReference>
<dbReference type="AlphaFoldDB" id="A0A1B7LIK6"/>
<evidence type="ECO:0000256" key="4">
    <source>
        <dbReference type="ARBA" id="ARBA00005139"/>
    </source>
</evidence>
<dbReference type="Proteomes" id="UP000078532">
    <property type="component" value="Unassembled WGS sequence"/>
</dbReference>
<dbReference type="InterPro" id="IPR036393">
    <property type="entry name" value="AceGlu_kinase-like_sf"/>
</dbReference>
<keyword evidence="12" id="KW-0457">Lysine biosynthesis</keyword>
<dbReference type="UniPathway" id="UPA00034">
    <property type="reaction ID" value="UER00015"/>
</dbReference>
<keyword evidence="19" id="KW-1185">Reference proteome</keyword>
<dbReference type="CDD" id="cd04913">
    <property type="entry name" value="ACT_AKii-LysC-BS-like_1"/>
    <property type="match status" value="1"/>
</dbReference>
<dbReference type="EC" id="2.7.2.4" evidence="15"/>
<evidence type="ECO:0000256" key="13">
    <source>
        <dbReference type="ARBA" id="ARBA00047872"/>
    </source>
</evidence>
<feature type="binding site" evidence="14">
    <location>
        <position position="46"/>
    </location>
    <ligand>
        <name>substrate</name>
    </ligand>
</feature>
<dbReference type="GO" id="GO:0005524">
    <property type="term" value="F:ATP binding"/>
    <property type="evidence" value="ECO:0007669"/>
    <property type="project" value="UniProtKB-KW"/>
</dbReference>
<evidence type="ECO:0000256" key="2">
    <source>
        <dbReference type="ARBA" id="ARBA00004766"/>
    </source>
</evidence>
<dbReference type="InterPro" id="IPR041740">
    <property type="entry name" value="AKii-LysC-BS"/>
</dbReference>
<dbReference type="SUPFAM" id="SSF53633">
    <property type="entry name" value="Carbamate kinase-like"/>
    <property type="match status" value="1"/>
</dbReference>
<dbReference type="UniPathway" id="UPA00050">
    <property type="reaction ID" value="UER00461"/>
</dbReference>
<dbReference type="GO" id="GO:0019877">
    <property type="term" value="P:diaminopimelate biosynthetic process"/>
    <property type="evidence" value="ECO:0007669"/>
    <property type="project" value="UniProtKB-KW"/>
</dbReference>
<dbReference type="OrthoDB" id="9799110at2"/>
<dbReference type="CDD" id="cd04923">
    <property type="entry name" value="ACT_AK-LysC-DapG-like_2"/>
    <property type="match status" value="1"/>
</dbReference>
<evidence type="ECO:0000313" key="19">
    <source>
        <dbReference type="Proteomes" id="UP000078532"/>
    </source>
</evidence>
<dbReference type="Gene3D" id="3.40.1160.10">
    <property type="entry name" value="Acetylglutamate kinase-like"/>
    <property type="match status" value="1"/>
</dbReference>
<dbReference type="InterPro" id="IPR002912">
    <property type="entry name" value="ACT_dom"/>
</dbReference>
<evidence type="ECO:0000256" key="6">
    <source>
        <dbReference type="ARBA" id="ARBA00022605"/>
    </source>
</evidence>
<dbReference type="PROSITE" id="PS51671">
    <property type="entry name" value="ACT"/>
    <property type="match status" value="1"/>
</dbReference>
<dbReference type="STRING" id="1838280.A6M21_02940"/>
<comment type="pathway">
    <text evidence="4 16">Amino-acid biosynthesis; L-threonine biosynthesis; L-threonine from L-aspartate: step 1/5.</text>
</comment>
<comment type="pathway">
    <text evidence="3 16">Amino-acid biosynthesis; L-methionine biosynthesis via de novo pathway; L-homoserine from L-aspartate: step 1/3.</text>
</comment>
<keyword evidence="6 16" id="KW-0028">Amino-acid biosynthesis</keyword>
<dbReference type="PROSITE" id="PS00324">
    <property type="entry name" value="ASPARTOKINASE"/>
    <property type="match status" value="1"/>
</dbReference>
<feature type="domain" description="ACT" evidence="17">
    <location>
        <begin position="263"/>
        <end position="346"/>
    </location>
</feature>
<dbReference type="GO" id="GO:0009089">
    <property type="term" value="P:lysine biosynthetic process via diaminopimelate"/>
    <property type="evidence" value="ECO:0007669"/>
    <property type="project" value="UniProtKB-UniPathway"/>
</dbReference>
<accession>A0A1B7LIK6</accession>
<dbReference type="PANTHER" id="PTHR21499:SF3">
    <property type="entry name" value="ASPARTOKINASE"/>
    <property type="match status" value="1"/>
</dbReference>
<evidence type="ECO:0000256" key="16">
    <source>
        <dbReference type="RuleBase" id="RU004249"/>
    </source>
</evidence>
<feature type="binding site" evidence="14">
    <location>
        <begin position="172"/>
        <end position="173"/>
    </location>
    <ligand>
        <name>ATP</name>
        <dbReference type="ChEBI" id="CHEBI:30616"/>
    </ligand>
</feature>
<evidence type="ECO:0000256" key="8">
    <source>
        <dbReference type="ARBA" id="ARBA00022741"/>
    </source>
</evidence>
<gene>
    <name evidence="18" type="ORF">A6M21_02940</name>
</gene>
<reference evidence="18 19" key="1">
    <citation type="submission" date="2016-04" db="EMBL/GenBank/DDBJ databases">
        <authorList>
            <person name="Evans L.H."/>
            <person name="Alamgir A."/>
            <person name="Owens N."/>
            <person name="Weber N.D."/>
            <person name="Virtaneva K."/>
            <person name="Barbian K."/>
            <person name="Babar A."/>
            <person name="Rosenke K."/>
        </authorList>
    </citation>
    <scope>NUCLEOTIDE SEQUENCE [LARGE SCALE GENOMIC DNA]</scope>
    <source>
        <strain evidence="18 19">LMa1</strain>
    </source>
</reference>
<dbReference type="InterPro" id="IPR045865">
    <property type="entry name" value="ACT-like_dom_sf"/>
</dbReference>
<protein>
    <recommendedName>
        <fullName evidence="15">Aspartokinase</fullName>
        <ecNumber evidence="15">2.7.2.4</ecNumber>
    </recommendedName>
</protein>
<proteinExistence type="inferred from homology"/>
<dbReference type="InterPro" id="IPR018042">
    <property type="entry name" value="Aspartate_kinase_CS"/>
</dbReference>
<evidence type="ECO:0000256" key="7">
    <source>
        <dbReference type="ARBA" id="ARBA00022679"/>
    </source>
</evidence>
<evidence type="ECO:0000256" key="3">
    <source>
        <dbReference type="ARBA" id="ARBA00004986"/>
    </source>
</evidence>
<dbReference type="Gene3D" id="3.30.2130.10">
    <property type="entry name" value="VC0802-like"/>
    <property type="match status" value="1"/>
</dbReference>
<dbReference type="GO" id="GO:0009088">
    <property type="term" value="P:threonine biosynthetic process"/>
    <property type="evidence" value="ECO:0007669"/>
    <property type="project" value="UniProtKB-UniPathway"/>
</dbReference>
<evidence type="ECO:0000256" key="11">
    <source>
        <dbReference type="ARBA" id="ARBA00022915"/>
    </source>
</evidence>
<evidence type="ECO:0000256" key="10">
    <source>
        <dbReference type="ARBA" id="ARBA00022840"/>
    </source>
</evidence>
<dbReference type="RefSeq" id="WP_066666129.1">
    <property type="nucleotide sequence ID" value="NZ_LYVF01000013.1"/>
</dbReference>
<dbReference type="PANTHER" id="PTHR21499">
    <property type="entry name" value="ASPARTATE KINASE"/>
    <property type="match status" value="1"/>
</dbReference>
<dbReference type="InterPro" id="IPR005260">
    <property type="entry name" value="Asp_kin_monofn"/>
</dbReference>
<dbReference type="Pfam" id="PF00696">
    <property type="entry name" value="AA_kinase"/>
    <property type="match status" value="1"/>
</dbReference>
<dbReference type="NCBIfam" id="TIGR00657">
    <property type="entry name" value="asp_kinases"/>
    <property type="match status" value="1"/>
</dbReference>
<dbReference type="FunFam" id="3.30.2130.10:FF:000002">
    <property type="entry name" value="Aspartokinase"/>
    <property type="match status" value="1"/>
</dbReference>
<dbReference type="CDD" id="cd04261">
    <property type="entry name" value="AAK_AKii-LysC-BS"/>
    <property type="match status" value="1"/>
</dbReference>
<keyword evidence="11" id="KW-0220">Diaminopimelate biosynthesis</keyword>
<comment type="caution">
    <text evidence="18">The sequence shown here is derived from an EMBL/GenBank/DDBJ whole genome shotgun (WGS) entry which is preliminary data.</text>
</comment>
<dbReference type="NCBIfam" id="NF005155">
    <property type="entry name" value="PRK06635.1-4"/>
    <property type="match status" value="1"/>
</dbReference>
<comment type="pathway">
    <text evidence="2 16">Amino-acid biosynthesis; L-lysine biosynthesis via DAP pathway; (S)-tetrahydrodipicolinate from L-aspartate: step 1/4.</text>
</comment>
<evidence type="ECO:0000256" key="5">
    <source>
        <dbReference type="ARBA" id="ARBA00010122"/>
    </source>
</evidence>
<dbReference type="NCBIfam" id="TIGR00656">
    <property type="entry name" value="asp_kin_monofn"/>
    <property type="match status" value="1"/>
</dbReference>
<dbReference type="NCBIfam" id="NF005154">
    <property type="entry name" value="PRK06635.1-2"/>
    <property type="match status" value="1"/>
</dbReference>
<comment type="catalytic activity">
    <reaction evidence="13 15">
        <text>L-aspartate + ATP = 4-phospho-L-aspartate + ADP</text>
        <dbReference type="Rhea" id="RHEA:23776"/>
        <dbReference type="ChEBI" id="CHEBI:29991"/>
        <dbReference type="ChEBI" id="CHEBI:30616"/>
        <dbReference type="ChEBI" id="CHEBI:57535"/>
        <dbReference type="ChEBI" id="CHEBI:456216"/>
        <dbReference type="EC" id="2.7.2.4"/>
    </reaction>
</comment>
<keyword evidence="8 14" id="KW-0547">Nucleotide-binding</keyword>
<evidence type="ECO:0000256" key="15">
    <source>
        <dbReference type="RuleBase" id="RU003448"/>
    </source>
</evidence>
<keyword evidence="10 14" id="KW-0067">ATP-binding</keyword>
<dbReference type="InterPro" id="IPR001341">
    <property type="entry name" value="Asp_kinase"/>
</dbReference>
<keyword evidence="7 15" id="KW-0808">Transferase</keyword>
<keyword evidence="9 15" id="KW-0418">Kinase</keyword>
<dbReference type="Pfam" id="PF22468">
    <property type="entry name" value="ACT_9"/>
    <property type="match status" value="2"/>
</dbReference>
<dbReference type="SUPFAM" id="SSF55021">
    <property type="entry name" value="ACT-like"/>
    <property type="match status" value="2"/>
</dbReference>
<feature type="binding site" evidence="14">
    <location>
        <position position="183"/>
    </location>
    <ligand>
        <name>ATP</name>
        <dbReference type="ChEBI" id="CHEBI:30616"/>
    </ligand>
</feature>
<evidence type="ECO:0000256" key="1">
    <source>
        <dbReference type="ARBA" id="ARBA00003121"/>
    </source>
</evidence>
<evidence type="ECO:0000256" key="14">
    <source>
        <dbReference type="PIRSR" id="PIRSR000726-1"/>
    </source>
</evidence>
<evidence type="ECO:0000313" key="18">
    <source>
        <dbReference type="EMBL" id="OAT86400.1"/>
    </source>
</evidence>
<dbReference type="InterPro" id="IPR054352">
    <property type="entry name" value="ACT_Aspartokinase"/>
</dbReference>
<evidence type="ECO:0000256" key="12">
    <source>
        <dbReference type="ARBA" id="ARBA00023154"/>
    </source>
</evidence>
<organism evidence="18 19">
    <name type="scientific">Desulfotomaculum copahuensis</name>
    <dbReference type="NCBI Taxonomy" id="1838280"/>
    <lineage>
        <taxon>Bacteria</taxon>
        <taxon>Bacillati</taxon>
        <taxon>Bacillota</taxon>
        <taxon>Clostridia</taxon>
        <taxon>Eubacteriales</taxon>
        <taxon>Desulfotomaculaceae</taxon>
        <taxon>Desulfotomaculum</taxon>
    </lineage>
</organism>
<dbReference type="EMBL" id="LYVF01000013">
    <property type="protein sequence ID" value="OAT86400.1"/>
    <property type="molecule type" value="Genomic_DNA"/>
</dbReference>
<dbReference type="UniPathway" id="UPA00051">
    <property type="reaction ID" value="UER00462"/>
</dbReference>
<dbReference type="GO" id="GO:0009090">
    <property type="term" value="P:homoserine biosynthetic process"/>
    <property type="evidence" value="ECO:0007669"/>
    <property type="project" value="TreeGrafter"/>
</dbReference>
<sequence>MLVVQKYGGSSVAGPERIRRVAQRVVDLRRQGDDVVVVVSAMGDTTDELISLVQKITDNPPEREMDMLLSTGEQVSIALLAMAINKLGEKVISLTGPQVGILTDDVHTKARIVEIKTDRLKEELAAGQVVVVAGFQGMNTANDITTLGRGGSDTTAVALAAALKADLCEIFTDVDGVFTADPRLVPDARKLPCVSYDEMLELAHLGAAVLHPRSVECAKIYGIPLHVRSSFNHNLGTIIKEVGEMEKALVVTGIAHDLNVAKIGLFDVPDRPGIAWTIFQALADENVNVDIIIQSAMRNGVNDISFTVAQSDLKKALAVVEKVQHRVEAGGYTYDENVAKVSIVGAGMVSNPGVAAMMFDALARENINLDMISTSEIKISCIIKASEAARAVRALHRRFSSCVENENCVASA</sequence>
<feature type="binding site" evidence="14">
    <location>
        <position position="73"/>
    </location>
    <ligand>
        <name>substrate</name>
    </ligand>
</feature>
<dbReference type="PIRSF" id="PIRSF000726">
    <property type="entry name" value="Asp_kin"/>
    <property type="match status" value="1"/>
</dbReference>
<dbReference type="GO" id="GO:0005829">
    <property type="term" value="C:cytosol"/>
    <property type="evidence" value="ECO:0007669"/>
    <property type="project" value="TreeGrafter"/>
</dbReference>
<comment type="function">
    <text evidence="1">Catalyzes the phosphorylation of the beta-carboxyl group of aspartic acid with ATP to yield 4-phospho-L-aspartate, which is involved in the branched biosynthetic pathway leading to the biosynthesis of amino acids threonine, isoleucine and methionine.</text>
</comment>
<name>A0A1B7LIK6_9FIRM</name>
<dbReference type="InterPro" id="IPR001048">
    <property type="entry name" value="Asp/Glu/Uridylate_kinase"/>
</dbReference>
<evidence type="ECO:0000259" key="17">
    <source>
        <dbReference type="PROSITE" id="PS51671"/>
    </source>
</evidence>